<dbReference type="EMBL" id="UOEG01000055">
    <property type="protein sequence ID" value="VAV90099.1"/>
    <property type="molecule type" value="Genomic_DNA"/>
</dbReference>
<dbReference type="Gene3D" id="3.40.1390.10">
    <property type="entry name" value="MurE/MurF, N-terminal domain"/>
    <property type="match status" value="1"/>
</dbReference>
<feature type="compositionally biased region" description="Basic and acidic residues" evidence="6">
    <location>
        <begin position="192"/>
        <end position="209"/>
    </location>
</feature>
<gene>
    <name evidence="7" type="ORF">MNBD_ALPHA07-1647</name>
</gene>
<dbReference type="AlphaFoldDB" id="A0A3B0RDN8"/>
<accession>A0A3B0RDN8</accession>
<dbReference type="InterPro" id="IPR007691">
    <property type="entry name" value="LpxD"/>
</dbReference>
<evidence type="ECO:0000313" key="7">
    <source>
        <dbReference type="EMBL" id="VAV90099.1"/>
    </source>
</evidence>
<dbReference type="EC" id="2.3.1.191" evidence="7"/>
<dbReference type="GO" id="GO:0016410">
    <property type="term" value="F:N-acyltransferase activity"/>
    <property type="evidence" value="ECO:0007669"/>
    <property type="project" value="InterPro"/>
</dbReference>
<dbReference type="PANTHER" id="PTHR43378:SF2">
    <property type="entry name" value="UDP-3-O-ACYLGLUCOSAMINE N-ACYLTRANSFERASE 1, MITOCHONDRIAL-RELATED"/>
    <property type="match status" value="1"/>
</dbReference>
<dbReference type="HAMAP" id="MF_00523">
    <property type="entry name" value="LpxD"/>
    <property type="match status" value="1"/>
</dbReference>
<evidence type="ECO:0000256" key="1">
    <source>
        <dbReference type="ARBA" id="ARBA00022516"/>
    </source>
</evidence>
<dbReference type="InterPro" id="IPR001451">
    <property type="entry name" value="Hexapep"/>
</dbReference>
<evidence type="ECO:0000256" key="5">
    <source>
        <dbReference type="ARBA" id="ARBA00023315"/>
    </source>
</evidence>
<feature type="region of interest" description="Disordered" evidence="6">
    <location>
        <begin position="190"/>
        <end position="209"/>
    </location>
</feature>
<organism evidence="7">
    <name type="scientific">hydrothermal vent metagenome</name>
    <dbReference type="NCBI Taxonomy" id="652676"/>
    <lineage>
        <taxon>unclassified sequences</taxon>
        <taxon>metagenomes</taxon>
        <taxon>ecological metagenomes</taxon>
    </lineage>
</organism>
<evidence type="ECO:0000256" key="3">
    <source>
        <dbReference type="ARBA" id="ARBA00022679"/>
    </source>
</evidence>
<keyword evidence="5 7" id="KW-0012">Acyltransferase</keyword>
<dbReference type="CDD" id="cd03352">
    <property type="entry name" value="LbH_LpxD"/>
    <property type="match status" value="1"/>
</dbReference>
<name>A0A3B0RDN8_9ZZZZ</name>
<dbReference type="SUPFAM" id="SSF51161">
    <property type="entry name" value="Trimeric LpxA-like enzymes"/>
    <property type="match status" value="1"/>
</dbReference>
<protein>
    <submittedName>
        <fullName evidence="7">UDP-3-O-[3-hydroxymyristoyl] glucosamine N-acyltransferase</fullName>
        <ecNumber evidence="7">2.3.1.191</ecNumber>
    </submittedName>
</protein>
<sequence length="363" mass="37608">MAFTLHEIAVALAAKPVGATDLRVSGAAEPAKAGPDDLALAMTPDYADGLQHGAARCAMLWHDADWQAFGLEAAILVARPRYALSGLTAMMDPGQGWGTGIHNSAVIDKAAELGEGVSVGPLAVICKGARIGAGTVIGPQCFIGADAVIGANGFLREGVKIGARVRVGARFRAQPGAVIGGDGFSYVPRDTSSGEKVRQTPGDPGDKDAQSWARIHSLGAVEIGDDVELGANSTIDRGTIRDTRIGTGTKIDNLVMIGHNCEIGENALLCGCVGIAGSTRIGNNVILAGQTGVGDHLTIGDNVVTGGGTIVLSNIPKGQVMLGYPATRMDNQMSIYKNLRRLKRLFADVKDLKKAVSNRPPNE</sequence>
<dbReference type="GO" id="GO:0103118">
    <property type="term" value="F:UDP-3-O-[(3R)-3-hydroxyacyl]-glucosamine N-acyltransferase activity"/>
    <property type="evidence" value="ECO:0007669"/>
    <property type="project" value="UniProtKB-EC"/>
</dbReference>
<evidence type="ECO:0000256" key="6">
    <source>
        <dbReference type="SAM" id="MobiDB-lite"/>
    </source>
</evidence>
<keyword evidence="2" id="KW-0441">Lipid A biosynthesis</keyword>
<keyword evidence="4" id="KW-0443">Lipid metabolism</keyword>
<keyword evidence="1" id="KW-0444">Lipid biosynthesis</keyword>
<proteinExistence type="inferred from homology"/>
<dbReference type="Pfam" id="PF00132">
    <property type="entry name" value="Hexapep"/>
    <property type="match status" value="2"/>
</dbReference>
<dbReference type="PANTHER" id="PTHR43378">
    <property type="entry name" value="UDP-3-O-ACYLGLUCOSAMINE N-ACYLTRANSFERASE"/>
    <property type="match status" value="1"/>
</dbReference>
<dbReference type="GO" id="GO:0016020">
    <property type="term" value="C:membrane"/>
    <property type="evidence" value="ECO:0007669"/>
    <property type="project" value="GOC"/>
</dbReference>
<dbReference type="Gene3D" id="2.160.10.10">
    <property type="entry name" value="Hexapeptide repeat proteins"/>
    <property type="match status" value="1"/>
</dbReference>
<evidence type="ECO:0000256" key="4">
    <source>
        <dbReference type="ARBA" id="ARBA00023098"/>
    </source>
</evidence>
<keyword evidence="3 7" id="KW-0808">Transferase</keyword>
<reference evidence="7" key="1">
    <citation type="submission" date="2018-06" db="EMBL/GenBank/DDBJ databases">
        <authorList>
            <person name="Zhirakovskaya E."/>
        </authorList>
    </citation>
    <scope>NUCLEOTIDE SEQUENCE</scope>
</reference>
<dbReference type="InterPro" id="IPR011004">
    <property type="entry name" value="Trimer_LpxA-like_sf"/>
</dbReference>
<evidence type="ECO:0000256" key="2">
    <source>
        <dbReference type="ARBA" id="ARBA00022556"/>
    </source>
</evidence>
<dbReference type="NCBIfam" id="NF002060">
    <property type="entry name" value="PRK00892.1"/>
    <property type="match status" value="1"/>
</dbReference>
<dbReference type="GO" id="GO:0009245">
    <property type="term" value="P:lipid A biosynthetic process"/>
    <property type="evidence" value="ECO:0007669"/>
    <property type="project" value="UniProtKB-KW"/>
</dbReference>